<keyword evidence="10" id="KW-1185">Reference proteome</keyword>
<evidence type="ECO:0000256" key="7">
    <source>
        <dbReference type="SAM" id="SignalP"/>
    </source>
</evidence>
<evidence type="ECO:0000256" key="5">
    <source>
        <dbReference type="SAM" id="MobiDB-lite"/>
    </source>
</evidence>
<feature type="compositionally biased region" description="Basic and acidic residues" evidence="5">
    <location>
        <begin position="449"/>
        <end position="460"/>
    </location>
</feature>
<keyword evidence="6" id="KW-0472">Membrane</keyword>
<evidence type="ECO:0000256" key="3">
    <source>
        <dbReference type="ARBA" id="ARBA00022729"/>
    </source>
</evidence>
<evidence type="ECO:0000313" key="10">
    <source>
        <dbReference type="Proteomes" id="UP001235966"/>
    </source>
</evidence>
<feature type="region of interest" description="Disordered" evidence="5">
    <location>
        <begin position="420"/>
        <end position="732"/>
    </location>
</feature>
<evidence type="ECO:0000256" key="6">
    <source>
        <dbReference type="SAM" id="Phobius"/>
    </source>
</evidence>
<feature type="compositionally biased region" description="Basic and acidic residues" evidence="5">
    <location>
        <begin position="640"/>
        <end position="679"/>
    </location>
</feature>
<feature type="transmembrane region" description="Helical" evidence="6">
    <location>
        <begin position="910"/>
        <end position="932"/>
    </location>
</feature>
<dbReference type="InterPro" id="IPR019931">
    <property type="entry name" value="LPXTG_anchor"/>
</dbReference>
<evidence type="ECO:0000256" key="2">
    <source>
        <dbReference type="ARBA" id="ARBA00022525"/>
    </source>
</evidence>
<dbReference type="Pfam" id="PF00746">
    <property type="entry name" value="Gram_pos_anchor"/>
    <property type="match status" value="1"/>
</dbReference>
<gene>
    <name evidence="9" type="ORF">J2S49_001316</name>
</gene>
<accession>A0ABT9NCL7</accession>
<keyword evidence="1" id="KW-0134">Cell wall</keyword>
<dbReference type="NCBIfam" id="TIGR01167">
    <property type="entry name" value="LPXTG_anchor"/>
    <property type="match status" value="1"/>
</dbReference>
<feature type="region of interest" description="Disordered" evidence="5">
    <location>
        <begin position="859"/>
        <end position="907"/>
    </location>
</feature>
<organism evidence="9 10">
    <name type="scientific">Arcanobacterium wilhelmae</name>
    <dbReference type="NCBI Taxonomy" id="1803177"/>
    <lineage>
        <taxon>Bacteria</taxon>
        <taxon>Bacillati</taxon>
        <taxon>Actinomycetota</taxon>
        <taxon>Actinomycetes</taxon>
        <taxon>Actinomycetales</taxon>
        <taxon>Actinomycetaceae</taxon>
        <taxon>Arcanobacterium</taxon>
    </lineage>
</organism>
<feature type="compositionally biased region" description="Basic and acidic residues" evidence="5">
    <location>
        <begin position="572"/>
        <end position="581"/>
    </location>
</feature>
<dbReference type="RefSeq" id="WP_307014617.1">
    <property type="nucleotide sequence ID" value="NZ_JAUSQW010000001.1"/>
</dbReference>
<feature type="compositionally biased region" description="Basic and acidic residues" evidence="5">
    <location>
        <begin position="534"/>
        <end position="543"/>
    </location>
</feature>
<feature type="compositionally biased region" description="Basic and acidic residues" evidence="5">
    <location>
        <begin position="431"/>
        <end position="442"/>
    </location>
</feature>
<evidence type="ECO:0000256" key="1">
    <source>
        <dbReference type="ARBA" id="ARBA00022512"/>
    </source>
</evidence>
<keyword evidence="6" id="KW-1133">Transmembrane helix</keyword>
<dbReference type="Proteomes" id="UP001235966">
    <property type="component" value="Unassembled WGS sequence"/>
</dbReference>
<comment type="caution">
    <text evidence="9">The sequence shown here is derived from an EMBL/GenBank/DDBJ whole genome shotgun (WGS) entry which is preliminary data.</text>
</comment>
<dbReference type="InterPro" id="IPR013783">
    <property type="entry name" value="Ig-like_fold"/>
</dbReference>
<feature type="compositionally biased region" description="Basic and acidic residues" evidence="5">
    <location>
        <begin position="482"/>
        <end position="497"/>
    </location>
</feature>
<dbReference type="Gene3D" id="2.60.40.10">
    <property type="entry name" value="Immunoglobulins"/>
    <property type="match status" value="2"/>
</dbReference>
<dbReference type="InterPro" id="IPR015919">
    <property type="entry name" value="Cadherin-like_sf"/>
</dbReference>
<feature type="compositionally biased region" description="Low complexity" evidence="5">
    <location>
        <begin position="876"/>
        <end position="891"/>
    </location>
</feature>
<proteinExistence type="predicted"/>
<keyword evidence="2" id="KW-0964">Secreted</keyword>
<feature type="signal peptide" evidence="7">
    <location>
        <begin position="1"/>
        <end position="34"/>
    </location>
</feature>
<reference evidence="9 10" key="1">
    <citation type="submission" date="2023-07" db="EMBL/GenBank/DDBJ databases">
        <title>Sequencing the genomes of 1000 actinobacteria strains.</title>
        <authorList>
            <person name="Klenk H.-P."/>
        </authorList>
    </citation>
    <scope>NUCLEOTIDE SEQUENCE [LARGE SCALE GENOMIC DNA]</scope>
    <source>
        <strain evidence="9 10">DSM 102162</strain>
    </source>
</reference>
<feature type="domain" description="Gram-positive cocci surface proteins LPxTG" evidence="8">
    <location>
        <begin position="905"/>
        <end position="937"/>
    </location>
</feature>
<evidence type="ECO:0000259" key="8">
    <source>
        <dbReference type="PROSITE" id="PS50847"/>
    </source>
</evidence>
<keyword evidence="4" id="KW-0572">Peptidoglycan-anchor</keyword>
<keyword evidence="3 7" id="KW-0732">Signal</keyword>
<dbReference type="EMBL" id="JAUSQW010000001">
    <property type="protein sequence ID" value="MDP9801240.1"/>
    <property type="molecule type" value="Genomic_DNA"/>
</dbReference>
<feature type="compositionally biased region" description="Basic and acidic residues" evidence="5">
    <location>
        <begin position="591"/>
        <end position="608"/>
    </location>
</feature>
<feature type="chain" id="PRO_5046352460" evidence="7">
    <location>
        <begin position="35"/>
        <end position="937"/>
    </location>
</feature>
<dbReference type="SUPFAM" id="SSF49313">
    <property type="entry name" value="Cadherin-like"/>
    <property type="match status" value="2"/>
</dbReference>
<dbReference type="PROSITE" id="PS50847">
    <property type="entry name" value="GRAM_POS_ANCHORING"/>
    <property type="match status" value="1"/>
</dbReference>
<name>A0ABT9NCL7_9ACTO</name>
<sequence length="937" mass="98228">MTTYNARRSAAMVIAFALSAGTAGTFAATGVAHAADAQPTKPQLTFNFDATEEPAPCLNEGKWRVQLLPQDSSTWFPNYELQDQGNGKYSVTVDRPNRKFQYVFYKGTTTPEGYLVASTSPTSNEKLRGTNSTPYEGQTTIESSYGHIDVTGAKMFRTATGLTKKIWANQCSVRAKGIEPVGVDVDAKAKGADEELAKAQKAQKLINHTNELAAGAAERAAEIGKGIGEANGPADTTAPVITTRSQTVYTVEEMKPLAIEVKDDRDPNPVVVLKGTLPDGVTYNKATHQIEGTPKAGSEGEYQLTVVATDAAGNEKKQPILLKVIDGEKPQFEVENQTAVVGEEFRYEPTATDNSGEVTVYLGREHPAWLTLVDGVLSGTPTEAGTFTVELTAQDEAGNDVERQLTITVKTVVGKWMDLTKATPIPQPKAPEGDPAPKKDLPEAPETEPAPKTEAPETKIPDAAPSEPEAPKADVPSAPETKAPEAPKSEPAPKPEAPETAIPSDAPSEPELKPWTDLIDPAPKTEPDPQPEVPETKAPEAPKSEPAPQPEAPETKAPQAPKTEPAPQPEAPETKAPEAPKSEPAPQPEAPETKAPEAPKSEAPETKIPDAAPSEPEAPKADVPSAPETKAPQAPQPEAPKSEPAPKPEAPKTEPAPKPEAPETKAPEAPKSEAPETKIPDAAPSEPEAPKADVPSAPETKAPDAPKSEPAPQPEAPETKVPDAAPSEPEKPMAPELEFVPMMKLLPSTFTGAVYADSEAIEAAIAAGKATLAGEYTVTRGDKLEVTVKGLEANKDARVFFYTKAMLLAKGTANAAGELAFTLAPTSSTPLGTHYLVATSTVPGVQKSVIYKVTVNPANAPAPKHQAPKHQAPKGNAPQVQAPAPQNQAAPSVKPMAPKPGHNGLPKTGAGVLGTAFAAVAALAAGAGAMIARRREN</sequence>
<protein>
    <submittedName>
        <fullName evidence="9">LPXTG-motif cell wall-anchored protein</fullName>
    </submittedName>
</protein>
<keyword evidence="6" id="KW-0812">Transmembrane</keyword>
<dbReference type="Pfam" id="PF05345">
    <property type="entry name" value="He_PIG"/>
    <property type="match status" value="2"/>
</dbReference>
<evidence type="ECO:0000256" key="4">
    <source>
        <dbReference type="ARBA" id="ARBA00023088"/>
    </source>
</evidence>
<evidence type="ECO:0000313" key="9">
    <source>
        <dbReference type="EMBL" id="MDP9801240.1"/>
    </source>
</evidence>